<evidence type="ECO:0000256" key="7">
    <source>
        <dbReference type="SAM" id="MobiDB-lite"/>
    </source>
</evidence>
<dbReference type="OrthoDB" id="1600564at2759"/>
<evidence type="ECO:0000256" key="3">
    <source>
        <dbReference type="ARBA" id="ARBA00023015"/>
    </source>
</evidence>
<dbReference type="AlphaFoldDB" id="A0A1R3R6G3"/>
<evidence type="ECO:0000256" key="4">
    <source>
        <dbReference type="ARBA" id="ARBA00023125"/>
    </source>
</evidence>
<dbReference type="Proteomes" id="UP000188318">
    <property type="component" value="Unassembled WGS sequence"/>
</dbReference>
<evidence type="ECO:0000256" key="2">
    <source>
        <dbReference type="ARBA" id="ARBA00022833"/>
    </source>
</evidence>
<name>A0A1R3R6G3_ASPC5</name>
<feature type="region of interest" description="Disordered" evidence="7">
    <location>
        <begin position="135"/>
        <end position="159"/>
    </location>
</feature>
<dbReference type="CDD" id="cd00067">
    <property type="entry name" value="GAL4"/>
    <property type="match status" value="1"/>
</dbReference>
<dbReference type="InterPro" id="IPR051089">
    <property type="entry name" value="prtT"/>
</dbReference>
<dbReference type="SUPFAM" id="SSF57701">
    <property type="entry name" value="Zn2/Cys6 DNA-binding domain"/>
    <property type="match status" value="1"/>
</dbReference>
<dbReference type="OMA" id="GIDEAWM"/>
<dbReference type="PROSITE" id="PS00463">
    <property type="entry name" value="ZN2_CY6_FUNGAL_1"/>
    <property type="match status" value="1"/>
</dbReference>
<keyword evidence="4" id="KW-0238">DNA-binding</keyword>
<accession>A0A1R3R6G3</accession>
<dbReference type="PANTHER" id="PTHR31845">
    <property type="entry name" value="FINGER DOMAIN PROTEIN, PUTATIVE-RELATED"/>
    <property type="match status" value="1"/>
</dbReference>
<feature type="domain" description="Zn(2)-C6 fungal-type" evidence="8">
    <location>
        <begin position="18"/>
        <end position="48"/>
    </location>
</feature>
<evidence type="ECO:0000313" key="9">
    <source>
        <dbReference type="EMBL" id="OOF90075.1"/>
    </source>
</evidence>
<dbReference type="GO" id="GO:0008270">
    <property type="term" value="F:zinc ion binding"/>
    <property type="evidence" value="ECO:0007669"/>
    <property type="project" value="InterPro"/>
</dbReference>
<comment type="subcellular location">
    <subcellularLocation>
        <location evidence="1">Nucleus</location>
    </subcellularLocation>
</comment>
<keyword evidence="2" id="KW-0862">Zinc</keyword>
<keyword evidence="10" id="KW-1185">Reference proteome</keyword>
<evidence type="ECO:0000256" key="6">
    <source>
        <dbReference type="ARBA" id="ARBA00023242"/>
    </source>
</evidence>
<keyword evidence="5" id="KW-0804">Transcription</keyword>
<sequence length="617" mass="69423">MDQSSLQYDLAPAPYGRACMNCSQSKCKCILPKGGGRCQRCQRLNKDCRPSAFHRRQNVRNSLSKSRRLEKKLDDLVSLLRAQSPTDLSPDHVELIEDLRREPEGQQTLPQIRVERTVSSVEKSIDCGFLAQSTQTQTDARDELNGRGQTSSPEPTRSQAEECLSVFVTHRLPYLPLVYLPPGTTAQRLRNERPFLWLCIVAVTSKSPSQRHALCDRIRDTVAQRMVHDVAGRDVDFLLGLLVYMAWSNQQIFKKLNLTVYSQFAKAVVFDLMLNKPPEGDGTSLMCLLQSQPDETPSPPPARTMEERRAVLGCFLLTSIISLFLQKSDTLRWTHHMDECLQYVSEHPECLNDEVLAQQVRFQLINEKINTGDWHTGLMATHEPLKAPMASYLHAINSQFERAQSKLSPHSQRYRILHLHHSNTMLTLNESSLVKLPTPFPHALNFQQLESLHNCLGAVNSWMGVFLAIPPAEYASFPFPVFSQLARNLAALYKLSTLEDPAWDRGLVRRTIDIMTVMDRLISNLGQAAALARLESGEEVDDVFFYSIGKYESVRMSWGLRFNGGAATAVAKDGGIGVGLEMEQGLQQPQQEMPGQDLGTAMGFDDCLSEFLNSMMQ</sequence>
<keyword evidence="3" id="KW-0805">Transcription regulation</keyword>
<keyword evidence="6" id="KW-0539">Nucleus</keyword>
<dbReference type="InterPro" id="IPR001138">
    <property type="entry name" value="Zn2Cys6_DnaBD"/>
</dbReference>
<evidence type="ECO:0000256" key="5">
    <source>
        <dbReference type="ARBA" id="ARBA00023163"/>
    </source>
</evidence>
<dbReference type="STRING" id="602072.A0A1R3R6G3"/>
<dbReference type="GO" id="GO:0009893">
    <property type="term" value="P:positive regulation of metabolic process"/>
    <property type="evidence" value="ECO:0007669"/>
    <property type="project" value="UniProtKB-ARBA"/>
</dbReference>
<evidence type="ECO:0000256" key="1">
    <source>
        <dbReference type="ARBA" id="ARBA00004123"/>
    </source>
</evidence>
<feature type="compositionally biased region" description="Polar residues" evidence="7">
    <location>
        <begin position="147"/>
        <end position="158"/>
    </location>
</feature>
<dbReference type="VEuPathDB" id="FungiDB:ASPCADRAFT_135464"/>
<gene>
    <name evidence="9" type="ORF">ASPCADRAFT_135464</name>
</gene>
<evidence type="ECO:0000313" key="10">
    <source>
        <dbReference type="Proteomes" id="UP000188318"/>
    </source>
</evidence>
<reference evidence="10" key="1">
    <citation type="journal article" date="2017" name="Genome Biol.">
        <title>Comparative genomics reveals high biological diversity and specific adaptations in the industrially and medically important fungal genus Aspergillus.</title>
        <authorList>
            <person name="de Vries R.P."/>
            <person name="Riley R."/>
            <person name="Wiebenga A."/>
            <person name="Aguilar-Osorio G."/>
            <person name="Amillis S."/>
            <person name="Uchima C.A."/>
            <person name="Anderluh G."/>
            <person name="Asadollahi M."/>
            <person name="Askin M."/>
            <person name="Barry K."/>
            <person name="Battaglia E."/>
            <person name="Bayram O."/>
            <person name="Benocci T."/>
            <person name="Braus-Stromeyer S.A."/>
            <person name="Caldana C."/>
            <person name="Canovas D."/>
            <person name="Cerqueira G.C."/>
            <person name="Chen F."/>
            <person name="Chen W."/>
            <person name="Choi C."/>
            <person name="Clum A."/>
            <person name="Dos Santos R.A."/>
            <person name="Damasio A.R."/>
            <person name="Diallinas G."/>
            <person name="Emri T."/>
            <person name="Fekete E."/>
            <person name="Flipphi M."/>
            <person name="Freyberg S."/>
            <person name="Gallo A."/>
            <person name="Gournas C."/>
            <person name="Habgood R."/>
            <person name="Hainaut M."/>
            <person name="Harispe M.L."/>
            <person name="Henrissat B."/>
            <person name="Hilden K.S."/>
            <person name="Hope R."/>
            <person name="Hossain A."/>
            <person name="Karabika E."/>
            <person name="Karaffa L."/>
            <person name="Karanyi Z."/>
            <person name="Krasevec N."/>
            <person name="Kuo A."/>
            <person name="Kusch H."/>
            <person name="LaButti K."/>
            <person name="Lagendijk E.L."/>
            <person name="Lapidus A."/>
            <person name="Levasseur A."/>
            <person name="Lindquist E."/>
            <person name="Lipzen A."/>
            <person name="Logrieco A.F."/>
            <person name="MacCabe A."/>
            <person name="Maekelae M.R."/>
            <person name="Malavazi I."/>
            <person name="Melin P."/>
            <person name="Meyer V."/>
            <person name="Mielnichuk N."/>
            <person name="Miskei M."/>
            <person name="Molnar A.P."/>
            <person name="Mule G."/>
            <person name="Ngan C.Y."/>
            <person name="Orejas M."/>
            <person name="Orosz E."/>
            <person name="Ouedraogo J.P."/>
            <person name="Overkamp K.M."/>
            <person name="Park H.-S."/>
            <person name="Perrone G."/>
            <person name="Piumi F."/>
            <person name="Punt P.J."/>
            <person name="Ram A.F."/>
            <person name="Ramon A."/>
            <person name="Rauscher S."/>
            <person name="Record E."/>
            <person name="Riano-Pachon D.M."/>
            <person name="Robert V."/>
            <person name="Roehrig J."/>
            <person name="Ruller R."/>
            <person name="Salamov A."/>
            <person name="Salih N.S."/>
            <person name="Samson R.A."/>
            <person name="Sandor E."/>
            <person name="Sanguinetti M."/>
            <person name="Schuetze T."/>
            <person name="Sepcic K."/>
            <person name="Shelest E."/>
            <person name="Sherlock G."/>
            <person name="Sophianopoulou V."/>
            <person name="Squina F.M."/>
            <person name="Sun H."/>
            <person name="Susca A."/>
            <person name="Todd R.B."/>
            <person name="Tsang A."/>
            <person name="Unkles S.E."/>
            <person name="van de Wiele N."/>
            <person name="van Rossen-Uffink D."/>
            <person name="Oliveira J.V."/>
            <person name="Vesth T.C."/>
            <person name="Visser J."/>
            <person name="Yu J.-H."/>
            <person name="Zhou M."/>
            <person name="Andersen M.R."/>
            <person name="Archer D.B."/>
            <person name="Baker S.E."/>
            <person name="Benoit I."/>
            <person name="Brakhage A.A."/>
            <person name="Braus G.H."/>
            <person name="Fischer R."/>
            <person name="Frisvad J.C."/>
            <person name="Goldman G.H."/>
            <person name="Houbraken J."/>
            <person name="Oakley B."/>
            <person name="Pocsi I."/>
            <person name="Scazzocchio C."/>
            <person name="Seiboth B."/>
            <person name="vanKuyk P.A."/>
            <person name="Wortman J."/>
            <person name="Dyer P.S."/>
            <person name="Grigoriev I.V."/>
        </authorList>
    </citation>
    <scope>NUCLEOTIDE SEQUENCE [LARGE SCALE GENOMIC DNA]</scope>
    <source>
        <strain evidence="10">ITEM 5010</strain>
    </source>
</reference>
<dbReference type="EMBL" id="KV907599">
    <property type="protein sequence ID" value="OOF90075.1"/>
    <property type="molecule type" value="Genomic_DNA"/>
</dbReference>
<dbReference type="Gene3D" id="4.10.240.10">
    <property type="entry name" value="Zn(2)-C6 fungal-type DNA-binding domain"/>
    <property type="match status" value="1"/>
</dbReference>
<dbReference type="PANTHER" id="PTHR31845:SF32">
    <property type="entry name" value="MISCELLANEOUS ZN(II)2CYS6 TRANSCRIPTION FACTOR (EUROFUNG)-RELATED"/>
    <property type="match status" value="1"/>
</dbReference>
<dbReference type="GO" id="GO:0000976">
    <property type="term" value="F:transcription cis-regulatory region binding"/>
    <property type="evidence" value="ECO:0007669"/>
    <property type="project" value="TreeGrafter"/>
</dbReference>
<organism evidence="9 10">
    <name type="scientific">Aspergillus carbonarius (strain ITEM 5010)</name>
    <dbReference type="NCBI Taxonomy" id="602072"/>
    <lineage>
        <taxon>Eukaryota</taxon>
        <taxon>Fungi</taxon>
        <taxon>Dikarya</taxon>
        <taxon>Ascomycota</taxon>
        <taxon>Pezizomycotina</taxon>
        <taxon>Eurotiomycetes</taxon>
        <taxon>Eurotiomycetidae</taxon>
        <taxon>Eurotiales</taxon>
        <taxon>Aspergillaceae</taxon>
        <taxon>Aspergillus</taxon>
        <taxon>Aspergillus subgen. Circumdati</taxon>
    </lineage>
</organism>
<evidence type="ECO:0000259" key="8">
    <source>
        <dbReference type="PROSITE" id="PS00463"/>
    </source>
</evidence>
<dbReference type="InterPro" id="IPR036864">
    <property type="entry name" value="Zn2-C6_fun-type_DNA-bd_sf"/>
</dbReference>
<dbReference type="GO" id="GO:0005634">
    <property type="term" value="C:nucleus"/>
    <property type="evidence" value="ECO:0007669"/>
    <property type="project" value="UniProtKB-SubCell"/>
</dbReference>
<proteinExistence type="predicted"/>
<dbReference type="GO" id="GO:0000981">
    <property type="term" value="F:DNA-binding transcription factor activity, RNA polymerase II-specific"/>
    <property type="evidence" value="ECO:0007669"/>
    <property type="project" value="InterPro"/>
</dbReference>
<protein>
    <recommendedName>
        <fullName evidence="8">Zn(2)-C6 fungal-type domain-containing protein</fullName>
    </recommendedName>
</protein>